<keyword evidence="2" id="KW-0500">Molybdenum</keyword>
<gene>
    <name evidence="7" type="ORF">OG563_45540</name>
</gene>
<sequence length="354" mass="39576">MTELVSRAQGVRFDELALATRNHGMQLEGMRYDITPIGMHYLLIHFDIPEIDASSWRLRVTGNVERELELSLDDIRSRPATTIPVTLECAGNGRTGMDPRNISQPWGLEAIGTAVWTGTALGGILDGCGIRDEAVEVVFTGADRGFQYNVEHDYQRSLPIGECRRPEVLLAYEMNGTPLPPQHGFPLRLLVPGWYGMTSVKWLRNIEVVDQPFTGFQQTAAYRYQRDAEDPGLPVSRIRVRALMIPPGIPDFQSRRRTVEAGAVVLRGRAWSGTSPVVGVEVGVDGVWRDAQLDRSVAEFAWCSWSYTWDVGPGEYRLSCRATDADGNVQPAEQFWNRQGMGNNLIQEFPVTVR</sequence>
<feature type="domain" description="Oxidoreductase molybdopterin-binding" evidence="5">
    <location>
        <begin position="45"/>
        <end position="216"/>
    </location>
</feature>
<comment type="cofactor">
    <cofactor evidence="1">
        <name>Mo-molybdopterin</name>
        <dbReference type="ChEBI" id="CHEBI:71302"/>
    </cofactor>
</comment>
<dbReference type="InterPro" id="IPR014756">
    <property type="entry name" value="Ig_E-set"/>
</dbReference>
<dbReference type="InterPro" id="IPR005066">
    <property type="entry name" value="MoCF_OxRdtse_dimer"/>
</dbReference>
<dbReference type="RefSeq" id="WP_329409843.1">
    <property type="nucleotide sequence ID" value="NZ_CP109441.1"/>
</dbReference>
<proteinExistence type="predicted"/>
<dbReference type="Pfam" id="PF00174">
    <property type="entry name" value="Oxidored_molyb"/>
    <property type="match status" value="1"/>
</dbReference>
<evidence type="ECO:0000256" key="3">
    <source>
        <dbReference type="ARBA" id="ARBA00022723"/>
    </source>
</evidence>
<dbReference type="SUPFAM" id="SSF81296">
    <property type="entry name" value="E set domains"/>
    <property type="match status" value="1"/>
</dbReference>
<evidence type="ECO:0000313" key="8">
    <source>
        <dbReference type="Proteomes" id="UP001432062"/>
    </source>
</evidence>
<dbReference type="Gene3D" id="3.90.420.10">
    <property type="entry name" value="Oxidoreductase, molybdopterin-binding domain"/>
    <property type="match status" value="1"/>
</dbReference>
<evidence type="ECO:0000256" key="1">
    <source>
        <dbReference type="ARBA" id="ARBA00001924"/>
    </source>
</evidence>
<keyword evidence="3" id="KW-0479">Metal-binding</keyword>
<dbReference type="InterPro" id="IPR008335">
    <property type="entry name" value="Mopterin_OxRdtase_euk"/>
</dbReference>
<dbReference type="CDD" id="cd02110">
    <property type="entry name" value="SO_family_Moco_dimer"/>
    <property type="match status" value="1"/>
</dbReference>
<keyword evidence="4" id="KW-0560">Oxidoreductase</keyword>
<protein>
    <submittedName>
        <fullName evidence="7">Sulfite oxidase</fullName>
    </submittedName>
</protein>
<dbReference type="PRINTS" id="PR00407">
    <property type="entry name" value="EUMOPTERIN"/>
</dbReference>
<organism evidence="7 8">
    <name type="scientific">Nocardia vinacea</name>
    <dbReference type="NCBI Taxonomy" id="96468"/>
    <lineage>
        <taxon>Bacteria</taxon>
        <taxon>Bacillati</taxon>
        <taxon>Actinomycetota</taxon>
        <taxon>Actinomycetes</taxon>
        <taxon>Mycobacteriales</taxon>
        <taxon>Nocardiaceae</taxon>
        <taxon>Nocardia</taxon>
    </lineage>
</organism>
<dbReference type="PANTHER" id="PTHR19372:SF7">
    <property type="entry name" value="SULFITE OXIDASE, MITOCHONDRIAL"/>
    <property type="match status" value="1"/>
</dbReference>
<evidence type="ECO:0000259" key="6">
    <source>
        <dbReference type="Pfam" id="PF03404"/>
    </source>
</evidence>
<dbReference type="Gene3D" id="2.60.40.650">
    <property type="match status" value="1"/>
</dbReference>
<evidence type="ECO:0000313" key="7">
    <source>
        <dbReference type="EMBL" id="WUV46246.1"/>
    </source>
</evidence>
<evidence type="ECO:0000259" key="5">
    <source>
        <dbReference type="Pfam" id="PF00174"/>
    </source>
</evidence>
<dbReference type="InterPro" id="IPR036374">
    <property type="entry name" value="OxRdtase_Mopterin-bd_sf"/>
</dbReference>
<evidence type="ECO:0000256" key="4">
    <source>
        <dbReference type="ARBA" id="ARBA00023002"/>
    </source>
</evidence>
<feature type="domain" description="Moybdenum cofactor oxidoreductase dimerisation" evidence="6">
    <location>
        <begin position="261"/>
        <end position="345"/>
    </location>
</feature>
<dbReference type="EMBL" id="CP109441">
    <property type="protein sequence ID" value="WUV46246.1"/>
    <property type="molecule type" value="Genomic_DNA"/>
</dbReference>
<dbReference type="PANTHER" id="PTHR19372">
    <property type="entry name" value="SULFITE REDUCTASE"/>
    <property type="match status" value="1"/>
</dbReference>
<dbReference type="InterPro" id="IPR000572">
    <property type="entry name" value="OxRdtase_Mopterin-bd_dom"/>
</dbReference>
<name>A0ABZ1YT94_9NOCA</name>
<dbReference type="Proteomes" id="UP001432062">
    <property type="component" value="Chromosome"/>
</dbReference>
<reference evidence="7" key="1">
    <citation type="submission" date="2022-10" db="EMBL/GenBank/DDBJ databases">
        <title>The complete genomes of actinobacterial strains from the NBC collection.</title>
        <authorList>
            <person name="Joergensen T.S."/>
            <person name="Alvarez Arevalo M."/>
            <person name="Sterndorff E.B."/>
            <person name="Faurdal D."/>
            <person name="Vuksanovic O."/>
            <person name="Mourched A.-S."/>
            <person name="Charusanti P."/>
            <person name="Shaw S."/>
            <person name="Blin K."/>
            <person name="Weber T."/>
        </authorList>
    </citation>
    <scope>NUCLEOTIDE SEQUENCE</scope>
    <source>
        <strain evidence="7">NBC_01482</strain>
    </source>
</reference>
<evidence type="ECO:0000256" key="2">
    <source>
        <dbReference type="ARBA" id="ARBA00022505"/>
    </source>
</evidence>
<accession>A0ABZ1YT94</accession>
<dbReference type="Pfam" id="PF03404">
    <property type="entry name" value="Mo-co_dimer"/>
    <property type="match status" value="1"/>
</dbReference>
<dbReference type="SUPFAM" id="SSF56524">
    <property type="entry name" value="Oxidoreductase molybdopterin-binding domain"/>
    <property type="match status" value="1"/>
</dbReference>
<keyword evidence="8" id="KW-1185">Reference proteome</keyword>